<protein>
    <submittedName>
        <fullName evidence="2">Uncharacterized protein</fullName>
    </submittedName>
</protein>
<evidence type="ECO:0000256" key="1">
    <source>
        <dbReference type="SAM" id="Phobius"/>
    </source>
</evidence>
<gene>
    <name evidence="2" type="ORF">B0H67DRAFT_578689</name>
</gene>
<dbReference type="AlphaFoldDB" id="A0AA40DSL1"/>
<evidence type="ECO:0000313" key="2">
    <source>
        <dbReference type="EMBL" id="KAK0714649.1"/>
    </source>
</evidence>
<dbReference type="Proteomes" id="UP001172102">
    <property type="component" value="Unassembled WGS sequence"/>
</dbReference>
<reference evidence="2" key="1">
    <citation type="submission" date="2023-06" db="EMBL/GenBank/DDBJ databases">
        <title>Genome-scale phylogeny and comparative genomics of the fungal order Sordariales.</title>
        <authorList>
            <consortium name="Lawrence Berkeley National Laboratory"/>
            <person name="Hensen N."/>
            <person name="Bonometti L."/>
            <person name="Westerberg I."/>
            <person name="Brannstrom I.O."/>
            <person name="Guillou S."/>
            <person name="Cros-Aarteil S."/>
            <person name="Calhoun S."/>
            <person name="Haridas S."/>
            <person name="Kuo A."/>
            <person name="Mondo S."/>
            <person name="Pangilinan J."/>
            <person name="Riley R."/>
            <person name="Labutti K."/>
            <person name="Andreopoulos B."/>
            <person name="Lipzen A."/>
            <person name="Chen C."/>
            <person name="Yanf M."/>
            <person name="Daum C."/>
            <person name="Ng V."/>
            <person name="Clum A."/>
            <person name="Steindorff A."/>
            <person name="Ohm R."/>
            <person name="Martin F."/>
            <person name="Silar P."/>
            <person name="Natvig D."/>
            <person name="Lalanne C."/>
            <person name="Gautier V."/>
            <person name="Ament-Velasquez S.L."/>
            <person name="Kruys A."/>
            <person name="Hutchinson M.I."/>
            <person name="Powell A.J."/>
            <person name="Barry K."/>
            <person name="Miller A.N."/>
            <person name="Grigoriev I.V."/>
            <person name="Debuchy R."/>
            <person name="Gladieux P."/>
            <person name="Thoren M.H."/>
            <person name="Johannesson H."/>
        </authorList>
    </citation>
    <scope>NUCLEOTIDE SEQUENCE</scope>
    <source>
        <strain evidence="2">SMH4607-1</strain>
    </source>
</reference>
<feature type="transmembrane region" description="Helical" evidence="1">
    <location>
        <begin position="49"/>
        <end position="71"/>
    </location>
</feature>
<organism evidence="2 3">
    <name type="scientific">Lasiosphaeris hirsuta</name>
    <dbReference type="NCBI Taxonomy" id="260670"/>
    <lineage>
        <taxon>Eukaryota</taxon>
        <taxon>Fungi</taxon>
        <taxon>Dikarya</taxon>
        <taxon>Ascomycota</taxon>
        <taxon>Pezizomycotina</taxon>
        <taxon>Sordariomycetes</taxon>
        <taxon>Sordariomycetidae</taxon>
        <taxon>Sordariales</taxon>
        <taxon>Lasiosphaeriaceae</taxon>
        <taxon>Lasiosphaeris</taxon>
    </lineage>
</organism>
<name>A0AA40DSL1_9PEZI</name>
<dbReference type="EMBL" id="JAUKUA010000004">
    <property type="protein sequence ID" value="KAK0714649.1"/>
    <property type="molecule type" value="Genomic_DNA"/>
</dbReference>
<keyword evidence="3" id="KW-1185">Reference proteome</keyword>
<comment type="caution">
    <text evidence="2">The sequence shown here is derived from an EMBL/GenBank/DDBJ whole genome shotgun (WGS) entry which is preliminary data.</text>
</comment>
<evidence type="ECO:0000313" key="3">
    <source>
        <dbReference type="Proteomes" id="UP001172102"/>
    </source>
</evidence>
<keyword evidence="1" id="KW-0812">Transmembrane</keyword>
<accession>A0AA40DSL1</accession>
<feature type="transmembrane region" description="Helical" evidence="1">
    <location>
        <begin position="128"/>
        <end position="153"/>
    </location>
</feature>
<sequence>MRNEKKRGSISQNRALTNHDPEELRLCYASSALRFEDAMRGTPEGPPFLNLYFGCPYGVIVLTCLAPAVLWPISKAAMSRLTANYSVQCVFSCQRQPESERLKVSHPHRRIDSCPSAVSSQPFSTPPFWAAAVGNSGLPCLLLVWLVPINALIDGQVDMRSSTTRMV</sequence>
<keyword evidence="1" id="KW-0472">Membrane</keyword>
<proteinExistence type="predicted"/>
<keyword evidence="1" id="KW-1133">Transmembrane helix</keyword>